<sequence>MSLIRGSILVVCAALSWNILSLMFKPKLPPIVEGHFHPKFRRVAEIFRNNIENGKEVGAAFALYYKGELLIDLWGGYADEDSAQPWDNNTLTMAFSITKSIAAITAAKMVERGWLDYSKPVSAYWPEFKVNNKDNITVEMLLSHQAGLLHPAPNFNSLRDVLLNTEELQKEVAEATPEWPAGTQHGYHMLSFALVVDTLLQKADIKHRNIGQIFKEEIADEFGIDFFIGLPYAENYRVAKSTFLTTPHSLLAVLLSLDINYIKFYGSAIFNPTSHTASAFKGPKEIDDRGRQNNPVIRAVPFSSSNGISSAKALAKIFGILASGGTYQGKQLLSKESIEKLKANMVEGLDATLLVNMSYGRGFIRLKNSQGDTVYGHSGYGGQVAFADTTNQFGLSYVTNYPSFYFLNDDPRFKDLEKATYLCFEDYIASQKT</sequence>
<dbReference type="InterPro" id="IPR012338">
    <property type="entry name" value="Beta-lactam/transpept-like"/>
</dbReference>
<dbReference type="InterPro" id="IPR001466">
    <property type="entry name" value="Beta-lactam-related"/>
</dbReference>
<accession>A0AAN8KAB5</accession>
<feature type="signal peptide" evidence="1">
    <location>
        <begin position="1"/>
        <end position="21"/>
    </location>
</feature>
<dbReference type="InterPro" id="IPR052907">
    <property type="entry name" value="Beta-lactamase/esterase"/>
</dbReference>
<keyword evidence="1" id="KW-0732">Signal</keyword>
<dbReference type="AlphaFoldDB" id="A0AAN8KAB5"/>
<dbReference type="SUPFAM" id="SSF56601">
    <property type="entry name" value="beta-lactamase/transpeptidase-like"/>
    <property type="match status" value="1"/>
</dbReference>
<dbReference type="Pfam" id="PF00144">
    <property type="entry name" value="Beta-lactamase"/>
    <property type="match status" value="1"/>
</dbReference>
<keyword evidence="4" id="KW-1185">Reference proteome</keyword>
<evidence type="ECO:0000313" key="3">
    <source>
        <dbReference type="EMBL" id="KAK6194769.1"/>
    </source>
</evidence>
<name>A0AAN8KAB5_PATCE</name>
<dbReference type="PANTHER" id="PTHR43319">
    <property type="entry name" value="BETA-LACTAMASE-RELATED"/>
    <property type="match status" value="1"/>
</dbReference>
<feature type="chain" id="PRO_5042890942" description="Beta-lactamase-related domain-containing protein" evidence="1">
    <location>
        <begin position="22"/>
        <end position="433"/>
    </location>
</feature>
<evidence type="ECO:0000313" key="4">
    <source>
        <dbReference type="Proteomes" id="UP001347796"/>
    </source>
</evidence>
<organism evidence="3 4">
    <name type="scientific">Patella caerulea</name>
    <name type="common">Rayed Mediterranean limpet</name>
    <dbReference type="NCBI Taxonomy" id="87958"/>
    <lineage>
        <taxon>Eukaryota</taxon>
        <taxon>Metazoa</taxon>
        <taxon>Spiralia</taxon>
        <taxon>Lophotrochozoa</taxon>
        <taxon>Mollusca</taxon>
        <taxon>Gastropoda</taxon>
        <taxon>Patellogastropoda</taxon>
        <taxon>Patelloidea</taxon>
        <taxon>Patellidae</taxon>
        <taxon>Patella</taxon>
    </lineage>
</organism>
<protein>
    <recommendedName>
        <fullName evidence="2">Beta-lactamase-related domain-containing protein</fullName>
    </recommendedName>
</protein>
<proteinExistence type="predicted"/>
<evidence type="ECO:0000259" key="2">
    <source>
        <dbReference type="Pfam" id="PF00144"/>
    </source>
</evidence>
<evidence type="ECO:0000256" key="1">
    <source>
        <dbReference type="SAM" id="SignalP"/>
    </source>
</evidence>
<dbReference type="Proteomes" id="UP001347796">
    <property type="component" value="Unassembled WGS sequence"/>
</dbReference>
<feature type="domain" description="Beta-lactamase-related" evidence="2">
    <location>
        <begin position="46"/>
        <end position="403"/>
    </location>
</feature>
<gene>
    <name evidence="3" type="ORF">SNE40_000331</name>
</gene>
<dbReference type="Gene3D" id="3.40.710.10">
    <property type="entry name" value="DD-peptidase/beta-lactamase superfamily"/>
    <property type="match status" value="1"/>
</dbReference>
<comment type="caution">
    <text evidence="3">The sequence shown here is derived from an EMBL/GenBank/DDBJ whole genome shotgun (WGS) entry which is preliminary data.</text>
</comment>
<dbReference type="PANTHER" id="PTHR43319:SF3">
    <property type="entry name" value="BETA-LACTAMASE-RELATED DOMAIN-CONTAINING PROTEIN"/>
    <property type="match status" value="1"/>
</dbReference>
<dbReference type="EMBL" id="JAZGQO010000001">
    <property type="protein sequence ID" value="KAK6194769.1"/>
    <property type="molecule type" value="Genomic_DNA"/>
</dbReference>
<reference evidence="3 4" key="1">
    <citation type="submission" date="2024-01" db="EMBL/GenBank/DDBJ databases">
        <title>The genome of the rayed Mediterranean limpet Patella caerulea (Linnaeus, 1758).</title>
        <authorList>
            <person name="Anh-Thu Weber A."/>
            <person name="Halstead-Nussloch G."/>
        </authorList>
    </citation>
    <scope>NUCLEOTIDE SEQUENCE [LARGE SCALE GENOMIC DNA]</scope>
    <source>
        <strain evidence="3">AATW-2023a</strain>
        <tissue evidence="3">Whole specimen</tissue>
    </source>
</reference>